<comment type="caution">
    <text evidence="7">The sequence shown here is derived from an EMBL/GenBank/DDBJ whole genome shotgun (WGS) entry which is preliminary data.</text>
</comment>
<dbReference type="InterPro" id="IPR006480">
    <property type="entry name" value="Phage_holin_4_1"/>
</dbReference>
<dbReference type="EMBL" id="BMLN01000004">
    <property type="protein sequence ID" value="GGN99000.1"/>
    <property type="molecule type" value="Genomic_DNA"/>
</dbReference>
<feature type="region of interest" description="Disordered" evidence="6">
    <location>
        <begin position="121"/>
        <end position="173"/>
    </location>
</feature>
<comment type="subcellular location">
    <subcellularLocation>
        <location evidence="1">Membrane</location>
        <topology evidence="1">Multi-pass membrane protein</topology>
    </subcellularLocation>
</comment>
<evidence type="ECO:0000256" key="2">
    <source>
        <dbReference type="ARBA" id="ARBA00022692"/>
    </source>
</evidence>
<evidence type="ECO:0000256" key="1">
    <source>
        <dbReference type="ARBA" id="ARBA00004141"/>
    </source>
</evidence>
<evidence type="ECO:0000256" key="6">
    <source>
        <dbReference type="SAM" id="MobiDB-lite"/>
    </source>
</evidence>
<evidence type="ECO:0000313" key="8">
    <source>
        <dbReference type="Proteomes" id="UP000606653"/>
    </source>
</evidence>
<evidence type="ECO:0000313" key="7">
    <source>
        <dbReference type="EMBL" id="GGN99000.1"/>
    </source>
</evidence>
<keyword evidence="3" id="KW-1133">Transmembrane helix</keyword>
<comment type="similarity">
    <text evidence="5">Belongs to the bacteriophage holin family. Cp-1 holin subfamily.</text>
</comment>
<dbReference type="RefSeq" id="WP_018975960.1">
    <property type="nucleotide sequence ID" value="NZ_BMLN01000004.1"/>
</dbReference>
<dbReference type="Proteomes" id="UP000606653">
    <property type="component" value="Unassembled WGS sequence"/>
</dbReference>
<evidence type="ECO:0000256" key="5">
    <source>
        <dbReference type="ARBA" id="ARBA00023600"/>
    </source>
</evidence>
<evidence type="ECO:0000256" key="3">
    <source>
        <dbReference type="ARBA" id="ARBA00022989"/>
    </source>
</evidence>
<organism evidence="7 8">
    <name type="scientific">Saccharibacillus kuerlensis</name>
    <dbReference type="NCBI Taxonomy" id="459527"/>
    <lineage>
        <taxon>Bacteria</taxon>
        <taxon>Bacillati</taxon>
        <taxon>Bacillota</taxon>
        <taxon>Bacilli</taxon>
        <taxon>Bacillales</taxon>
        <taxon>Paenibacillaceae</taxon>
        <taxon>Saccharibacillus</taxon>
    </lineage>
</organism>
<feature type="compositionally biased region" description="Basic and acidic residues" evidence="6">
    <location>
        <begin position="121"/>
        <end position="150"/>
    </location>
</feature>
<dbReference type="NCBIfam" id="TIGR01593">
    <property type="entry name" value="holin_tox_secr"/>
    <property type="match status" value="1"/>
</dbReference>
<protein>
    <recommendedName>
        <fullName evidence="9">Toxin secretion/phage lysis holin</fullName>
    </recommendedName>
</protein>
<evidence type="ECO:0000256" key="4">
    <source>
        <dbReference type="ARBA" id="ARBA00023136"/>
    </source>
</evidence>
<sequence length="173" mass="19500">MLIGLLLVMASVDWAAEGAAAWVRGKLRTRICFVGLMRKVAIFAVVAIAHMIDEVLGDLHIFRDAVVFFYLANELLSIIGNMSKIGVPMPEILHSIVRIFQSKSYPIEGWTEILDAKQELTDNQKSDKNDQADKWDEETNKTDQIKEVTKRPSSNRCAKVSEPRKENPNNVSE</sequence>
<gene>
    <name evidence="7" type="ORF">GCM10010969_18780</name>
</gene>
<keyword evidence="2" id="KW-0812">Transmembrane</keyword>
<keyword evidence="4" id="KW-0472">Membrane</keyword>
<evidence type="ECO:0008006" key="9">
    <source>
        <dbReference type="Google" id="ProtNLM"/>
    </source>
</evidence>
<proteinExistence type="inferred from homology"/>
<accession>A0ABQ2L0U3</accession>
<keyword evidence="8" id="KW-1185">Reference proteome</keyword>
<name>A0ABQ2L0U3_9BACL</name>
<reference evidence="8" key="1">
    <citation type="journal article" date="2019" name="Int. J. Syst. Evol. Microbiol.">
        <title>The Global Catalogue of Microorganisms (GCM) 10K type strain sequencing project: providing services to taxonomists for standard genome sequencing and annotation.</title>
        <authorList>
            <consortium name="The Broad Institute Genomics Platform"/>
            <consortium name="The Broad Institute Genome Sequencing Center for Infectious Disease"/>
            <person name="Wu L."/>
            <person name="Ma J."/>
        </authorList>
    </citation>
    <scope>NUCLEOTIDE SEQUENCE [LARGE SCALE GENOMIC DNA]</scope>
    <source>
        <strain evidence="8">CGMCC 1.6964</strain>
    </source>
</reference>
<dbReference type="Pfam" id="PF05105">
    <property type="entry name" value="Phage_holin_4_1"/>
    <property type="match status" value="1"/>
</dbReference>